<feature type="region of interest" description="Disordered" evidence="8">
    <location>
        <begin position="210"/>
        <end position="239"/>
    </location>
</feature>
<dbReference type="AlphaFoldDB" id="A0A0F2M2E3"/>
<keyword evidence="5" id="KW-0687">Ribonucleoprotein</keyword>
<sequence length="239" mass="27759">MGRQFRALRVADVVHQHLSSTINSNHRPVAPPWLKAVEKIPPAEVLTRTVPVALQPPNPRLRKPRRTYRPQQITYEEDELRQTFFKDHPWELARPRVVLESDGKDAQRYDWSKGLYQDGLALCGECVVQRQMWLMNSGMTKEQAYDVARREFYALRHREEVERRVAMEEARMMGGYFKGSLLVDNMRQEDRVFESWKSWAKRMTAKAEATRGQAYTSFGEETPFGSAPTESADSAQIQE</sequence>
<dbReference type="InterPro" id="IPR016939">
    <property type="entry name" value="Ribosomal_mS23_fun"/>
</dbReference>
<evidence type="ECO:0000313" key="10">
    <source>
        <dbReference type="Proteomes" id="UP000033710"/>
    </source>
</evidence>
<dbReference type="GeneID" id="27666592"/>
<evidence type="ECO:0000256" key="8">
    <source>
        <dbReference type="SAM" id="MobiDB-lite"/>
    </source>
</evidence>
<dbReference type="KEGG" id="ssck:SPSK_04511"/>
<dbReference type="PANTHER" id="PTHR37799:SF1">
    <property type="entry name" value="SMALL RIBOSOMAL SUBUNIT PROTEIN MS23"/>
    <property type="match status" value="1"/>
</dbReference>
<dbReference type="OrthoDB" id="5542239at2759"/>
<proteinExistence type="inferred from homology"/>
<dbReference type="Proteomes" id="UP000033710">
    <property type="component" value="Unassembled WGS sequence"/>
</dbReference>
<evidence type="ECO:0000256" key="3">
    <source>
        <dbReference type="ARBA" id="ARBA00022980"/>
    </source>
</evidence>
<dbReference type="GO" id="GO:0005763">
    <property type="term" value="C:mitochondrial small ribosomal subunit"/>
    <property type="evidence" value="ECO:0007669"/>
    <property type="project" value="InterPro"/>
</dbReference>
<dbReference type="VEuPathDB" id="FungiDB:SPSK_04511"/>
<evidence type="ECO:0000256" key="2">
    <source>
        <dbReference type="ARBA" id="ARBA00009864"/>
    </source>
</evidence>
<comment type="caution">
    <text evidence="9">The sequence shown here is derived from an EMBL/GenBank/DDBJ whole genome shotgun (WGS) entry which is preliminary data.</text>
</comment>
<gene>
    <name evidence="9" type="ORF">SPSK_04511</name>
</gene>
<dbReference type="EMBL" id="AXCR01000009">
    <property type="protein sequence ID" value="KJR83878.1"/>
    <property type="molecule type" value="Genomic_DNA"/>
</dbReference>
<reference evidence="9 10" key="2">
    <citation type="journal article" date="2015" name="Eukaryot. Cell">
        <title>Asexual propagation of a virulent clone complex in a human and feline outbreak of sporotrichosis.</title>
        <authorList>
            <person name="Teixeira Mde M."/>
            <person name="Rodrigues A.M."/>
            <person name="Tsui C.K."/>
            <person name="de Almeida L.G."/>
            <person name="Van Diepeningen A.D."/>
            <person name="van den Ende B.G."/>
            <person name="Fernandes G.F."/>
            <person name="Kano R."/>
            <person name="Hamelin R.C."/>
            <person name="Lopes-Bezerra L.M."/>
            <person name="Vasconcelos A.T."/>
            <person name="de Hoog S."/>
            <person name="de Camargo Z.P."/>
            <person name="Felipe M.S."/>
        </authorList>
    </citation>
    <scope>NUCLEOTIDE SEQUENCE [LARGE SCALE GENOMIC DNA]</scope>
    <source>
        <strain evidence="9 10">1099-18</strain>
    </source>
</reference>
<dbReference type="GO" id="GO:0003735">
    <property type="term" value="F:structural constituent of ribosome"/>
    <property type="evidence" value="ECO:0007669"/>
    <property type="project" value="InterPro"/>
</dbReference>
<keyword evidence="3 9" id="KW-0689">Ribosomal protein</keyword>
<keyword evidence="4" id="KW-0496">Mitochondrion</keyword>
<evidence type="ECO:0000256" key="6">
    <source>
        <dbReference type="ARBA" id="ARBA00035137"/>
    </source>
</evidence>
<dbReference type="InterPro" id="IPR059242">
    <property type="entry name" value="mS23_dom"/>
</dbReference>
<evidence type="ECO:0000256" key="1">
    <source>
        <dbReference type="ARBA" id="ARBA00004173"/>
    </source>
</evidence>
<dbReference type="PANTHER" id="PTHR37799">
    <property type="entry name" value="37S RIBOSOMAL PROTEIN S25, MITOCHONDRIAL"/>
    <property type="match status" value="1"/>
</dbReference>
<evidence type="ECO:0000256" key="4">
    <source>
        <dbReference type="ARBA" id="ARBA00023128"/>
    </source>
</evidence>
<reference evidence="9 10" key="1">
    <citation type="journal article" date="2014" name="BMC Genomics">
        <title>Comparative genomics of the major fungal agents of human and animal Sporotrichosis: Sporothrix schenckii and Sporothrix brasiliensis.</title>
        <authorList>
            <person name="Teixeira M.M."/>
            <person name="de Almeida L.G."/>
            <person name="Kubitschek-Barreira P."/>
            <person name="Alves F.L."/>
            <person name="Kioshima E.S."/>
            <person name="Abadio A.K."/>
            <person name="Fernandes L."/>
            <person name="Derengowski L.S."/>
            <person name="Ferreira K.S."/>
            <person name="Souza R.C."/>
            <person name="Ruiz J.C."/>
            <person name="de Andrade N.C."/>
            <person name="Paes H.C."/>
            <person name="Nicola A.M."/>
            <person name="Albuquerque P."/>
            <person name="Gerber A.L."/>
            <person name="Martins V.P."/>
            <person name="Peconick L.D."/>
            <person name="Neto A.V."/>
            <person name="Chaucanez C.B."/>
            <person name="Silva P.A."/>
            <person name="Cunha O.L."/>
            <person name="de Oliveira F.F."/>
            <person name="dos Santos T.C."/>
            <person name="Barros A.L."/>
            <person name="Soares M.A."/>
            <person name="de Oliveira L.M."/>
            <person name="Marini M.M."/>
            <person name="Villalobos-Duno H."/>
            <person name="Cunha M.M."/>
            <person name="de Hoog S."/>
            <person name="da Silveira J.F."/>
            <person name="Henrissat B."/>
            <person name="Nino-Vega G.A."/>
            <person name="Cisalpino P.S."/>
            <person name="Mora-Montes H.M."/>
            <person name="Almeida S.R."/>
            <person name="Stajich J.E."/>
            <person name="Lopes-Bezerra L.M."/>
            <person name="Vasconcelos A.T."/>
            <person name="Felipe M.S."/>
        </authorList>
    </citation>
    <scope>NUCLEOTIDE SEQUENCE [LARGE SCALE GENOMIC DNA]</scope>
    <source>
        <strain evidence="9 10">1099-18</strain>
    </source>
</reference>
<comment type="subcellular location">
    <subcellularLocation>
        <location evidence="1">Mitochondrion</location>
    </subcellularLocation>
</comment>
<comment type="similarity">
    <text evidence="2">Belongs to the mitochondrion-specific ribosomal protein mS23 family.</text>
</comment>
<name>A0A0F2M2E3_SPOSC</name>
<dbReference type="RefSeq" id="XP_016586554.1">
    <property type="nucleotide sequence ID" value="XM_016731315.1"/>
</dbReference>
<organism evidence="9 10">
    <name type="scientific">Sporothrix schenckii 1099-18</name>
    <dbReference type="NCBI Taxonomy" id="1397361"/>
    <lineage>
        <taxon>Eukaryota</taxon>
        <taxon>Fungi</taxon>
        <taxon>Dikarya</taxon>
        <taxon>Ascomycota</taxon>
        <taxon>Pezizomycotina</taxon>
        <taxon>Sordariomycetes</taxon>
        <taxon>Sordariomycetidae</taxon>
        <taxon>Ophiostomatales</taxon>
        <taxon>Ophiostomataceae</taxon>
        <taxon>Sporothrix</taxon>
    </lineage>
</organism>
<accession>A0A0F2M2E3</accession>
<dbReference type="CDD" id="cd23701">
    <property type="entry name" value="At1g26750"/>
    <property type="match status" value="1"/>
</dbReference>
<dbReference type="Pfam" id="PF13741">
    <property type="entry name" value="MRP-S25"/>
    <property type="match status" value="1"/>
</dbReference>
<evidence type="ECO:0000256" key="5">
    <source>
        <dbReference type="ARBA" id="ARBA00023274"/>
    </source>
</evidence>
<evidence type="ECO:0000256" key="7">
    <source>
        <dbReference type="ARBA" id="ARBA00035421"/>
    </source>
</evidence>
<feature type="compositionally biased region" description="Polar residues" evidence="8">
    <location>
        <begin position="228"/>
        <end position="239"/>
    </location>
</feature>
<protein>
    <recommendedName>
        <fullName evidence="6">Small ribosomal subunit protein mS23</fullName>
    </recommendedName>
    <alternativeName>
        <fullName evidence="7">37S ribosomal protein S25, mitochondrial</fullName>
    </alternativeName>
</protein>
<evidence type="ECO:0000313" key="9">
    <source>
        <dbReference type="EMBL" id="KJR83878.1"/>
    </source>
</evidence>